<accession>A0A3P9K4L9</accession>
<feature type="compositionally biased region" description="Basic and acidic residues" evidence="2">
    <location>
        <begin position="239"/>
        <end position="251"/>
    </location>
</feature>
<feature type="region of interest" description="Disordered" evidence="2">
    <location>
        <begin position="179"/>
        <end position="253"/>
    </location>
</feature>
<evidence type="ECO:0000259" key="3">
    <source>
        <dbReference type="PROSITE" id="PS50003"/>
    </source>
</evidence>
<feature type="region of interest" description="Disordered" evidence="2">
    <location>
        <begin position="705"/>
        <end position="732"/>
    </location>
</feature>
<evidence type="ECO:0000256" key="1">
    <source>
        <dbReference type="SAM" id="Coils"/>
    </source>
</evidence>
<evidence type="ECO:0000313" key="4">
    <source>
        <dbReference type="Ensembl" id="ENSORLP00020003548.1"/>
    </source>
</evidence>
<feature type="compositionally biased region" description="Basic and acidic residues" evidence="2">
    <location>
        <begin position="820"/>
        <end position="829"/>
    </location>
</feature>
<feature type="compositionally biased region" description="Polar residues" evidence="2">
    <location>
        <begin position="275"/>
        <end position="301"/>
    </location>
</feature>
<dbReference type="InterPro" id="IPR057971">
    <property type="entry name" value="PKHA4-7_TBCA"/>
</dbReference>
<proteinExistence type="predicted"/>
<feature type="region of interest" description="Disordered" evidence="2">
    <location>
        <begin position="597"/>
        <end position="682"/>
    </location>
</feature>
<feature type="region of interest" description="Disordered" evidence="2">
    <location>
        <begin position="752"/>
        <end position="771"/>
    </location>
</feature>
<feature type="compositionally biased region" description="Basic and acidic residues" evidence="2">
    <location>
        <begin position="195"/>
        <end position="205"/>
    </location>
</feature>
<feature type="domain" description="PH" evidence="3">
    <location>
        <begin position="58"/>
        <end position="157"/>
    </location>
</feature>
<dbReference type="Pfam" id="PF25541">
    <property type="entry name" value="TBCA_PH"/>
    <property type="match status" value="1"/>
</dbReference>
<sequence>KSKNVGGSDPLKNTKPSNPSSVSQNPSLHGFCTMSRTPKKAATFGKRSNSLRRNPAAVVTKQGWLYKQASSGVKGWNKRWFVLTDRCLFYYKDDKEDTVLGSLPLLSFRIRRVESSDNITRKFAFKAKHAGTRTYFFSADSHEDQEAWIRAMSEAADVSDPPTQRFALSKQNPHFELKQHPNLFLNPGSFHAHRTKPEPTEDPKQVLEPQIQNSADSEQVPPSKMNGVSSPEAHSGQQRHPEGGPPHDPKNQQENVVLRRGFLTRAIPEREAQRKSSMAQLQQWVNQRRSGTSQDDVSSPSHYYSMNRGIPMEHYRHSMGSQFLDEYPLYSASLRPESICSVSAVGAYDRHWTLERRSLRDGPPLYRDSWGPQQYAGMEKSMRRLSIQPRSRSVPRSPSLSSGGPYSPVPPNFASPARSPSVHFERFPGKREDVIYADPFSYSLRRSISSPKVSHGSIPVFVEQKLLGRLCEQRRMLKDQEALVHRLRMDKDNLEDELVAIHQEMELYHNQPIIMEKLQFKKEAWQNQLINLRGELSQASSALTTMRMEFEALEDEANAIHGDLWEQLNSGGQSELVRRHIQKEFWRVQDVLEGLHKNHSSRGTDTAKHRVASGASGSFSTNSPASPLSSVSLTSPLSPFSPVQGCQASPTKQLGPEVSTGHTQLGGITGQKPDLGSCSESRSSPEVAFRSFTLLNYFSVGIVPPRTKSPAEETHRSSAEVPRHISKDRPKSAVFPAELRSKMSLEEQNERIRRNMSSSMRDKRRSLNLSAGPLPPNFKVVRRRVTAHEIDIKDLEAAVRDDNQESPWEEIARLRRLQNEGMHDSREMSPQDQPIIPESLLDPENETPLSPEEQKEKQKKLDRIKTLIAKSNLQNVVPVLDGPVEGGASASSQHQLLEQEKRIEITCALAAEASRRSRFLSAQCASSPPMSPSSLVPPHPPVTSLTLHTS</sequence>
<feature type="region of interest" description="Disordered" evidence="2">
    <location>
        <begin position="269"/>
        <end position="301"/>
    </location>
</feature>
<dbReference type="SMART" id="SM00233">
    <property type="entry name" value="PH"/>
    <property type="match status" value="1"/>
</dbReference>
<dbReference type="Pfam" id="PF00169">
    <property type="entry name" value="PH"/>
    <property type="match status" value="1"/>
</dbReference>
<dbReference type="InterPro" id="IPR001849">
    <property type="entry name" value="PH_domain"/>
</dbReference>
<keyword evidence="1" id="KW-0175">Coiled coil</keyword>
<reference evidence="4" key="3">
    <citation type="submission" date="2025-08" db="UniProtKB">
        <authorList>
            <consortium name="Ensembl"/>
        </authorList>
    </citation>
    <scope>IDENTIFICATION</scope>
    <source>
        <strain evidence="4">HNI</strain>
    </source>
</reference>
<reference evidence="4" key="4">
    <citation type="submission" date="2025-09" db="UniProtKB">
        <authorList>
            <consortium name="Ensembl"/>
        </authorList>
    </citation>
    <scope>IDENTIFICATION</scope>
    <source>
        <strain evidence="4">HNI</strain>
    </source>
</reference>
<dbReference type="PROSITE" id="PS50003">
    <property type="entry name" value="PH_DOMAIN"/>
    <property type="match status" value="1"/>
</dbReference>
<evidence type="ECO:0000256" key="2">
    <source>
        <dbReference type="SAM" id="MobiDB-lite"/>
    </source>
</evidence>
<feature type="compositionally biased region" description="Basic and acidic residues" evidence="2">
    <location>
        <begin position="709"/>
        <end position="731"/>
    </location>
</feature>
<feature type="compositionally biased region" description="Pro residues" evidence="2">
    <location>
        <begin position="929"/>
        <end position="941"/>
    </location>
</feature>
<dbReference type="InterPro" id="IPR040392">
    <property type="entry name" value="PKHA4-7_PH"/>
</dbReference>
<dbReference type="Ensembl" id="ENSORLT00020009424.1">
    <property type="protein sequence ID" value="ENSORLP00020003548.1"/>
    <property type="gene ID" value="ENSORLG00020004391.1"/>
</dbReference>
<dbReference type="FunFam" id="2.30.29.30:FF:000083">
    <property type="entry name" value="Pleckstrin homology domain-containing family A member 5"/>
    <property type="match status" value="1"/>
</dbReference>
<protein>
    <submittedName>
        <fullName evidence="4">Pleckstrin homology domain containing, family A member 6</fullName>
    </submittedName>
</protein>
<evidence type="ECO:0000313" key="5">
    <source>
        <dbReference type="Proteomes" id="UP000265180"/>
    </source>
</evidence>
<reference evidence="4 5" key="2">
    <citation type="submission" date="2017-04" db="EMBL/GenBank/DDBJ databases">
        <title>CpG methylation of centromeres and impact of large insertions on vertebrate speciation.</title>
        <authorList>
            <person name="Ichikawa K."/>
            <person name="Yoshimura J."/>
            <person name="Morishita S."/>
        </authorList>
    </citation>
    <scope>NUCLEOTIDE SEQUENCE</scope>
    <source>
        <strain evidence="4 5">HNI</strain>
    </source>
</reference>
<dbReference type="Gene3D" id="2.30.29.30">
    <property type="entry name" value="Pleckstrin-homology domain (PH domain)/Phosphotyrosine-binding domain (PTB)"/>
    <property type="match status" value="1"/>
</dbReference>
<feature type="coiled-coil region" evidence="1">
    <location>
        <begin position="477"/>
        <end position="556"/>
    </location>
</feature>
<feature type="region of interest" description="Disordered" evidence="2">
    <location>
        <begin position="1"/>
        <end position="32"/>
    </location>
</feature>
<reference key="1">
    <citation type="journal article" date="2007" name="Nature">
        <title>The medaka draft genome and insights into vertebrate genome evolution.</title>
        <authorList>
            <person name="Kasahara M."/>
            <person name="Naruse K."/>
            <person name="Sasaki S."/>
            <person name="Nakatani Y."/>
            <person name="Qu W."/>
            <person name="Ahsan B."/>
            <person name="Yamada T."/>
            <person name="Nagayasu Y."/>
            <person name="Doi K."/>
            <person name="Kasai Y."/>
            <person name="Jindo T."/>
            <person name="Kobayashi D."/>
            <person name="Shimada A."/>
            <person name="Toyoda A."/>
            <person name="Kuroki Y."/>
            <person name="Fujiyama A."/>
            <person name="Sasaki T."/>
            <person name="Shimizu A."/>
            <person name="Asakawa S."/>
            <person name="Shimizu N."/>
            <person name="Hashimoto S."/>
            <person name="Yang J."/>
            <person name="Lee Y."/>
            <person name="Matsushima K."/>
            <person name="Sugano S."/>
            <person name="Sakaizumi M."/>
            <person name="Narita T."/>
            <person name="Ohishi K."/>
            <person name="Haga S."/>
            <person name="Ohta F."/>
            <person name="Nomoto H."/>
            <person name="Nogata K."/>
            <person name="Morishita T."/>
            <person name="Endo T."/>
            <person name="Shin-I T."/>
            <person name="Takeda H."/>
            <person name="Morishita S."/>
            <person name="Kohara Y."/>
        </authorList>
    </citation>
    <scope>NUCLEOTIDE SEQUENCE [LARGE SCALE GENOMIC DNA]</scope>
    <source>
        <strain>Hd-rR</strain>
    </source>
</reference>
<dbReference type="SUPFAM" id="SSF50729">
    <property type="entry name" value="PH domain-like"/>
    <property type="match status" value="1"/>
</dbReference>
<organism evidence="4 5">
    <name type="scientific">Oryzias latipes</name>
    <name type="common">Japanese rice fish</name>
    <name type="synonym">Japanese killifish</name>
    <dbReference type="NCBI Taxonomy" id="8090"/>
    <lineage>
        <taxon>Eukaryota</taxon>
        <taxon>Metazoa</taxon>
        <taxon>Chordata</taxon>
        <taxon>Craniata</taxon>
        <taxon>Vertebrata</taxon>
        <taxon>Euteleostomi</taxon>
        <taxon>Actinopterygii</taxon>
        <taxon>Neopterygii</taxon>
        <taxon>Teleostei</taxon>
        <taxon>Neoteleostei</taxon>
        <taxon>Acanthomorphata</taxon>
        <taxon>Ovalentaria</taxon>
        <taxon>Atherinomorphae</taxon>
        <taxon>Beloniformes</taxon>
        <taxon>Adrianichthyidae</taxon>
        <taxon>Oryziinae</taxon>
        <taxon>Oryzias</taxon>
    </lineage>
</organism>
<dbReference type="AlphaFoldDB" id="A0A3P9K4L9"/>
<feature type="compositionally biased region" description="Low complexity" evidence="2">
    <location>
        <begin position="389"/>
        <end position="406"/>
    </location>
</feature>
<feature type="region of interest" description="Disordered" evidence="2">
    <location>
        <begin position="385"/>
        <end position="422"/>
    </location>
</feature>
<feature type="region of interest" description="Disordered" evidence="2">
    <location>
        <begin position="923"/>
        <end position="950"/>
    </location>
</feature>
<feature type="region of interest" description="Disordered" evidence="2">
    <location>
        <begin position="820"/>
        <end position="860"/>
    </location>
</feature>
<dbReference type="PANTHER" id="PTHR12752:SF5">
    <property type="entry name" value="PLECKSTRIN HOMOLOGY DOMAIN-CONTAINING FAMILY A MEMBER 6"/>
    <property type="match status" value="1"/>
</dbReference>
<dbReference type="CDD" id="cd13248">
    <property type="entry name" value="PH_PEPP1_2_3"/>
    <property type="match status" value="1"/>
</dbReference>
<feature type="compositionally biased region" description="Low complexity" evidence="2">
    <location>
        <begin position="618"/>
        <end position="643"/>
    </location>
</feature>
<feature type="compositionally biased region" description="Low complexity" evidence="2">
    <location>
        <begin position="16"/>
        <end position="27"/>
    </location>
</feature>
<dbReference type="InterPro" id="IPR011993">
    <property type="entry name" value="PH-like_dom_sf"/>
</dbReference>
<dbReference type="Proteomes" id="UP000265180">
    <property type="component" value="Chromosome 5"/>
</dbReference>
<dbReference type="PANTHER" id="PTHR12752">
    <property type="entry name" value="PHOSPHOINOSITOL 3-PHOSPHATE-BINDING PROTEIN"/>
    <property type="match status" value="1"/>
</dbReference>
<name>A0A3P9K4L9_ORYLA</name>